<reference evidence="6" key="2">
    <citation type="submission" date="2007-03" db="EMBL/GenBank/DDBJ databases">
        <authorList>
            <person name="Lorenzi H."/>
            <person name="Amedeo P."/>
            <person name="Inman J."/>
            <person name="Schobel S."/>
            <person name="Caler E."/>
        </authorList>
    </citation>
    <scope>GENOME REANNOTATION</scope>
    <source>
        <strain evidence="6">HM-1:IMSS</strain>
    </source>
</reference>
<dbReference type="Pfam" id="PF00071">
    <property type="entry name" value="Ras"/>
    <property type="match status" value="1"/>
</dbReference>
<keyword evidence="4" id="KW-0449">Lipoprotein</keyword>
<dbReference type="SMART" id="SM00176">
    <property type="entry name" value="RAN"/>
    <property type="match status" value="1"/>
</dbReference>
<keyword evidence="7" id="KW-1185">Reference proteome</keyword>
<dbReference type="PROSITE" id="PS51419">
    <property type="entry name" value="RAB"/>
    <property type="match status" value="1"/>
</dbReference>
<dbReference type="AlphaFoldDB" id="A0A8U0WPK9"/>
<feature type="compositionally biased region" description="Polar residues" evidence="5">
    <location>
        <begin position="183"/>
        <end position="192"/>
    </location>
</feature>
<feature type="region of interest" description="Disordered" evidence="5">
    <location>
        <begin position="178"/>
        <end position="201"/>
    </location>
</feature>
<dbReference type="Gene3D" id="3.40.50.300">
    <property type="entry name" value="P-loop containing nucleotide triphosphate hydrolases"/>
    <property type="match status" value="1"/>
</dbReference>
<dbReference type="RefSeq" id="XP_655925.1">
    <property type="nucleotide sequence ID" value="XM_650833.1"/>
</dbReference>
<accession>A0A8U0WPK9</accession>
<sequence>MSTRGIKVVLVGDSFTGKTSLIQRLVTDDYLDTHLSTVVSSCFQKTIHLSDRDMNINIWDTAGQERFRSLASNFFRDAQGIIICYDVTSPKSLTSIPMWITEKENKAEDNVIWMLVGCKSDLQTNVEETKVKEIIDKYGVLHMTCSAKTGTNVNEIFVTLCERINEILQDPINEIDDEPDLINVNQTPSTTNSKKDSKCDC</sequence>
<dbReference type="PROSITE" id="PS51420">
    <property type="entry name" value="RHO"/>
    <property type="match status" value="1"/>
</dbReference>
<dbReference type="InterPro" id="IPR001806">
    <property type="entry name" value="Small_GTPase"/>
</dbReference>
<dbReference type="PROSITE" id="PS51421">
    <property type="entry name" value="RAS"/>
    <property type="match status" value="1"/>
</dbReference>
<dbReference type="InterPro" id="IPR027417">
    <property type="entry name" value="P-loop_NTPase"/>
</dbReference>
<dbReference type="GO" id="GO:0016192">
    <property type="term" value="P:vesicle-mediated transport"/>
    <property type="evidence" value="ECO:0000318"/>
    <property type="project" value="GO_Central"/>
</dbReference>
<comment type="similarity">
    <text evidence="1">Belongs to the small GTPase superfamily. Rho family.</text>
</comment>
<dbReference type="OrthoDB" id="63533at2759"/>
<dbReference type="PANTHER" id="PTHR47977">
    <property type="entry name" value="RAS-RELATED PROTEIN RAB"/>
    <property type="match status" value="1"/>
</dbReference>
<dbReference type="SUPFAM" id="SSF52540">
    <property type="entry name" value="P-loop containing nucleoside triphosphate hydrolases"/>
    <property type="match status" value="1"/>
</dbReference>
<dbReference type="CDD" id="cd00154">
    <property type="entry name" value="Rab"/>
    <property type="match status" value="1"/>
</dbReference>
<organism evidence="6 7">
    <name type="scientific">Entamoeba histolytica (strain ATCC 30459 / HM-1:IMSS / ABRM)</name>
    <dbReference type="NCBI Taxonomy" id="294381"/>
    <lineage>
        <taxon>Eukaryota</taxon>
        <taxon>Amoebozoa</taxon>
        <taxon>Evosea</taxon>
        <taxon>Archamoebae</taxon>
        <taxon>Mastigamoebida</taxon>
        <taxon>Entamoebidae</taxon>
        <taxon>Entamoeba</taxon>
    </lineage>
</organism>
<dbReference type="GeneID" id="3410247"/>
<dbReference type="KEGG" id="ehi:EHI_177550"/>
<keyword evidence="2" id="KW-0547">Nucleotide-binding</keyword>
<dbReference type="OMA" id="DENCVEH"/>
<gene>
    <name evidence="6" type="ORF">EHI_177550</name>
</gene>
<dbReference type="HOGENOM" id="CLU_041217_10_2_1"/>
<protein>
    <submittedName>
        <fullName evidence="6">Rab family GTPase</fullName>
    </submittedName>
</protein>
<dbReference type="InterPro" id="IPR050227">
    <property type="entry name" value="Rab"/>
</dbReference>
<evidence type="ECO:0000256" key="5">
    <source>
        <dbReference type="SAM" id="MobiDB-lite"/>
    </source>
</evidence>
<dbReference type="GO" id="GO:0003924">
    <property type="term" value="F:GTPase activity"/>
    <property type="evidence" value="ECO:0000318"/>
    <property type="project" value="GO_Central"/>
</dbReference>
<evidence type="ECO:0000313" key="6">
    <source>
        <dbReference type="EMBL" id="EAL50539.1"/>
    </source>
</evidence>
<dbReference type="PRINTS" id="PR00449">
    <property type="entry name" value="RASTRNSFRMNG"/>
</dbReference>
<name>A0A8U0WPK9_ENTH1</name>
<keyword evidence="3" id="KW-0342">GTP-binding</keyword>
<evidence type="ECO:0000313" key="7">
    <source>
        <dbReference type="Proteomes" id="UP000001926"/>
    </source>
</evidence>
<evidence type="ECO:0000256" key="1">
    <source>
        <dbReference type="ARBA" id="ARBA00010142"/>
    </source>
</evidence>
<reference evidence="6" key="1">
    <citation type="journal article" date="2005" name="Nature">
        <title>The genome of the protist parasite Entamoeba histolytica.</title>
        <authorList>
            <person name="Loftus B."/>
            <person name="Anderson I."/>
            <person name="Davies R."/>
            <person name="Alsmark U.C."/>
            <person name="Samuelson J."/>
            <person name="Amedeo P."/>
            <person name="Roncaglia P."/>
            <person name="Berriman M."/>
            <person name="Hirt R.P."/>
            <person name="Mann B.J."/>
            <person name="Nozaki T."/>
            <person name="Suh B."/>
            <person name="Pop M."/>
            <person name="Duchene M."/>
            <person name="Ackers J."/>
            <person name="Tannich E."/>
            <person name="Leippe M."/>
            <person name="Hofer M."/>
            <person name="Bruchhaus I."/>
            <person name="Willhoeft U."/>
            <person name="Bhattacharya A."/>
            <person name="Chillingworth T."/>
            <person name="Churcher C."/>
            <person name="Hance Z."/>
            <person name="Harris B."/>
            <person name="Harris D."/>
            <person name="Jagels K."/>
            <person name="Moule S."/>
            <person name="Mungall K."/>
            <person name="Ormond D."/>
            <person name="Squares R."/>
            <person name="Whitehead S."/>
            <person name="Quail M.A."/>
            <person name="Rabbinowitsch E."/>
            <person name="Norbertczak H."/>
            <person name="Price C."/>
            <person name="Wang Z."/>
            <person name="Guillen N."/>
            <person name="Gilchrist C."/>
            <person name="Stroup S.E."/>
            <person name="Bhattacharya S."/>
            <person name="Lohia A."/>
            <person name="Foster P.G."/>
            <person name="Sicheritz-Ponten T."/>
            <person name="Weber C."/>
            <person name="Singh U."/>
            <person name="Mukherjee C."/>
            <person name="El-Sayed N.M."/>
            <person name="Petri W.A.Jr."/>
            <person name="Clark C.G."/>
            <person name="Embley T.M."/>
            <person name="Barrell B."/>
            <person name="Fraser C.M."/>
            <person name="Hall N."/>
        </authorList>
    </citation>
    <scope>NUCLEOTIDE SEQUENCE [LARGE SCALE GENOMIC DNA]</scope>
    <source>
        <strain evidence="6">HM-1:IMSS</strain>
    </source>
</reference>
<dbReference type="Proteomes" id="UP000001926">
    <property type="component" value="Partially assembled WGS sequence"/>
</dbReference>
<dbReference type="SMART" id="SM00174">
    <property type="entry name" value="RHO"/>
    <property type="match status" value="1"/>
</dbReference>
<proteinExistence type="inferred from homology"/>
<dbReference type="GO" id="GO:0005525">
    <property type="term" value="F:GTP binding"/>
    <property type="evidence" value="ECO:0000318"/>
    <property type="project" value="GO_Central"/>
</dbReference>
<dbReference type="NCBIfam" id="TIGR00231">
    <property type="entry name" value="small_GTP"/>
    <property type="match status" value="1"/>
</dbReference>
<dbReference type="SMART" id="SM00173">
    <property type="entry name" value="RAS"/>
    <property type="match status" value="1"/>
</dbReference>
<dbReference type="FunFam" id="3.40.50.300:FF:001811">
    <property type="entry name" value="Rab family GTPase"/>
    <property type="match status" value="1"/>
</dbReference>
<dbReference type="SMART" id="SM00175">
    <property type="entry name" value="RAB"/>
    <property type="match status" value="1"/>
</dbReference>
<evidence type="ECO:0000256" key="3">
    <source>
        <dbReference type="ARBA" id="ARBA00023134"/>
    </source>
</evidence>
<dbReference type="EMBL" id="DS571175">
    <property type="protein sequence ID" value="EAL50539.1"/>
    <property type="molecule type" value="Genomic_DNA"/>
</dbReference>
<dbReference type="InterPro" id="IPR005225">
    <property type="entry name" value="Small_GTP-bd"/>
</dbReference>
<evidence type="ECO:0000256" key="4">
    <source>
        <dbReference type="ARBA" id="ARBA00023288"/>
    </source>
</evidence>
<evidence type="ECO:0000256" key="2">
    <source>
        <dbReference type="ARBA" id="ARBA00022741"/>
    </source>
</evidence>